<evidence type="ECO:0000259" key="1">
    <source>
        <dbReference type="Pfam" id="PF08241"/>
    </source>
</evidence>
<dbReference type="GO" id="GO:0032259">
    <property type="term" value="P:methylation"/>
    <property type="evidence" value="ECO:0007669"/>
    <property type="project" value="UniProtKB-KW"/>
</dbReference>
<dbReference type="Gene3D" id="3.40.50.150">
    <property type="entry name" value="Vaccinia Virus protein VP39"/>
    <property type="match status" value="1"/>
</dbReference>
<dbReference type="InterPro" id="IPR029063">
    <property type="entry name" value="SAM-dependent_MTases_sf"/>
</dbReference>
<gene>
    <name evidence="2" type="ORF">ACA1_167810</name>
</gene>
<dbReference type="PANTHER" id="PTHR43591:SF24">
    <property type="entry name" value="2-METHOXY-6-POLYPRENYL-1,4-BENZOQUINOL METHYLASE, MITOCHONDRIAL"/>
    <property type="match status" value="1"/>
</dbReference>
<dbReference type="Pfam" id="PF08241">
    <property type="entry name" value="Methyltransf_11"/>
    <property type="match status" value="1"/>
</dbReference>
<dbReference type="GeneID" id="14917232"/>
<feature type="domain" description="Methyltransferase type 11" evidence="1">
    <location>
        <begin position="30"/>
        <end position="150"/>
    </location>
</feature>
<sequence length="281" mass="31292">MEQAREALTRLHSAEALRLLNLGKEDRVVLDVAAAQELQRVHASDKDYKVLATDFAEAMVAACRTEAHDQGLSDIVECKQMDGEVTGIPSFFRRVMFTNLISLLFQDMSSLRDESVDAIGCVFGVMFFPDVVKSFREMLRVLRPGGRAVIVVWKKVATLRLMQEIAQRLRAAFPQTSATEAADEAQSEATARMVYRLGDPDELTRQLNAAGFTNDQIVSMSPFEAEWTGIEPTDEVVGMMLDKPGVKASYAPERDQAAAIVKEWFQTATWDNISLIALLKK</sequence>
<dbReference type="PANTHER" id="PTHR43591">
    <property type="entry name" value="METHYLTRANSFERASE"/>
    <property type="match status" value="1"/>
</dbReference>
<proteinExistence type="predicted"/>
<dbReference type="GO" id="GO:0008757">
    <property type="term" value="F:S-adenosylmethionine-dependent methyltransferase activity"/>
    <property type="evidence" value="ECO:0007669"/>
    <property type="project" value="InterPro"/>
</dbReference>
<dbReference type="AlphaFoldDB" id="L8GWS0"/>
<protein>
    <submittedName>
        <fullName evidence="2">Methyltransferase domain containing protein</fullName>
    </submittedName>
</protein>
<dbReference type="InterPro" id="IPR013216">
    <property type="entry name" value="Methyltransf_11"/>
</dbReference>
<dbReference type="RefSeq" id="XP_004338554.1">
    <property type="nucleotide sequence ID" value="XM_004338506.1"/>
</dbReference>
<dbReference type="Proteomes" id="UP000011083">
    <property type="component" value="Unassembled WGS sequence"/>
</dbReference>
<dbReference type="VEuPathDB" id="AmoebaDB:ACA1_167810"/>
<name>L8GWS0_ACACF</name>
<keyword evidence="2" id="KW-0489">Methyltransferase</keyword>
<dbReference type="SUPFAM" id="SSF53335">
    <property type="entry name" value="S-adenosyl-L-methionine-dependent methyltransferases"/>
    <property type="match status" value="1"/>
</dbReference>
<dbReference type="STRING" id="1257118.L8GWS0"/>
<dbReference type="KEGG" id="acan:ACA1_167810"/>
<keyword evidence="2" id="KW-0808">Transferase</keyword>
<dbReference type="OrthoDB" id="2013972at2759"/>
<organism evidence="2 3">
    <name type="scientific">Acanthamoeba castellanii (strain ATCC 30010 / Neff)</name>
    <dbReference type="NCBI Taxonomy" id="1257118"/>
    <lineage>
        <taxon>Eukaryota</taxon>
        <taxon>Amoebozoa</taxon>
        <taxon>Discosea</taxon>
        <taxon>Longamoebia</taxon>
        <taxon>Centramoebida</taxon>
        <taxon>Acanthamoebidae</taxon>
        <taxon>Acanthamoeba</taxon>
    </lineage>
</organism>
<dbReference type="EMBL" id="KB007986">
    <property type="protein sequence ID" value="ELR16541.1"/>
    <property type="molecule type" value="Genomic_DNA"/>
</dbReference>
<reference evidence="2 3" key="1">
    <citation type="journal article" date="2013" name="Genome Biol.">
        <title>Genome of Acanthamoeba castellanii highlights extensive lateral gene transfer and early evolution of tyrosine kinase signaling.</title>
        <authorList>
            <person name="Clarke M."/>
            <person name="Lohan A.J."/>
            <person name="Liu B."/>
            <person name="Lagkouvardos I."/>
            <person name="Roy S."/>
            <person name="Zafar N."/>
            <person name="Bertelli C."/>
            <person name="Schilde C."/>
            <person name="Kianianmomeni A."/>
            <person name="Burglin T.R."/>
            <person name="Frech C."/>
            <person name="Turcotte B."/>
            <person name="Kopec K.O."/>
            <person name="Synnott J.M."/>
            <person name="Choo C."/>
            <person name="Paponov I."/>
            <person name="Finkler A."/>
            <person name="Soon Heng Tan C."/>
            <person name="Hutchins A.P."/>
            <person name="Weinmeier T."/>
            <person name="Rattei T."/>
            <person name="Chu J.S."/>
            <person name="Gimenez G."/>
            <person name="Irimia M."/>
            <person name="Rigden D.J."/>
            <person name="Fitzpatrick D.A."/>
            <person name="Lorenzo-Morales J."/>
            <person name="Bateman A."/>
            <person name="Chiu C.H."/>
            <person name="Tang P."/>
            <person name="Hegemann P."/>
            <person name="Fromm H."/>
            <person name="Raoult D."/>
            <person name="Greub G."/>
            <person name="Miranda-Saavedra D."/>
            <person name="Chen N."/>
            <person name="Nash P."/>
            <person name="Ginger M.L."/>
            <person name="Horn M."/>
            <person name="Schaap P."/>
            <person name="Caler L."/>
            <person name="Loftus B."/>
        </authorList>
    </citation>
    <scope>NUCLEOTIDE SEQUENCE [LARGE SCALE GENOMIC DNA]</scope>
    <source>
        <strain evidence="2 3">Neff</strain>
    </source>
</reference>
<dbReference type="CDD" id="cd02440">
    <property type="entry name" value="AdoMet_MTases"/>
    <property type="match status" value="1"/>
</dbReference>
<evidence type="ECO:0000313" key="3">
    <source>
        <dbReference type="Proteomes" id="UP000011083"/>
    </source>
</evidence>
<evidence type="ECO:0000313" key="2">
    <source>
        <dbReference type="EMBL" id="ELR16541.1"/>
    </source>
</evidence>
<keyword evidence="3" id="KW-1185">Reference proteome</keyword>
<accession>L8GWS0</accession>